<dbReference type="InterPro" id="IPR012921">
    <property type="entry name" value="SPOC_C"/>
</dbReference>
<feature type="compositionally biased region" description="Basic and acidic residues" evidence="6">
    <location>
        <begin position="1538"/>
        <end position="1642"/>
    </location>
</feature>
<evidence type="ECO:0000256" key="2">
    <source>
        <dbReference type="ARBA" id="ARBA00022771"/>
    </source>
</evidence>
<dbReference type="GO" id="GO:0097190">
    <property type="term" value="P:apoptotic signaling pathway"/>
    <property type="evidence" value="ECO:0007669"/>
    <property type="project" value="InterPro"/>
</dbReference>
<dbReference type="InterPro" id="IPR003618">
    <property type="entry name" value="TFIIS_cen_dom"/>
</dbReference>
<feature type="compositionally biased region" description="Basic and acidic residues" evidence="6">
    <location>
        <begin position="1506"/>
        <end position="1520"/>
    </location>
</feature>
<feature type="compositionally biased region" description="Polar residues" evidence="6">
    <location>
        <begin position="615"/>
        <end position="626"/>
    </location>
</feature>
<feature type="compositionally biased region" description="Basic and acidic residues" evidence="6">
    <location>
        <begin position="707"/>
        <end position="725"/>
    </location>
</feature>
<keyword evidence="1" id="KW-0479">Metal-binding</keyword>
<feature type="compositionally biased region" description="Polar residues" evidence="6">
    <location>
        <begin position="318"/>
        <end position="342"/>
    </location>
</feature>
<keyword evidence="5" id="KW-0175">Coiled coil</keyword>
<dbReference type="Gene3D" id="3.30.40.10">
    <property type="entry name" value="Zinc/RING finger domain, C3HC4 (zinc finger)"/>
    <property type="match status" value="1"/>
</dbReference>
<dbReference type="SMART" id="SM00510">
    <property type="entry name" value="TFS2M"/>
    <property type="match status" value="1"/>
</dbReference>
<dbReference type="InterPro" id="IPR033082">
    <property type="entry name" value="DIDO1_PHD"/>
</dbReference>
<evidence type="ECO:0000256" key="3">
    <source>
        <dbReference type="ARBA" id="ARBA00022833"/>
    </source>
</evidence>
<feature type="compositionally biased region" description="Basic and acidic residues" evidence="6">
    <location>
        <begin position="296"/>
        <end position="316"/>
    </location>
</feature>
<feature type="region of interest" description="Disordered" evidence="6">
    <location>
        <begin position="219"/>
        <end position="427"/>
    </location>
</feature>
<dbReference type="PROSITE" id="PS50016">
    <property type="entry name" value="ZF_PHD_2"/>
    <property type="match status" value="1"/>
</dbReference>
<sequence>MLKRMVAVHCALFSQTFTRCPGMSSGADVSDTQISEPSSASILDGSSTSQQISHGTDGLTWELVPLNSINRSDNQGEQGKEGTQMDPLLSCDQMEVELVPLDVELVPVEIQLVPAEEEEPPVAIELVPVEEGCGTFSQPPGDSFESIETYTKMLSDKDPMFTAASTPYHLKYHENLRDSFSLASAEGEGLGLDDAMVESLLKDGSLPIIEDVMGSEFTNLSNAERQKTGASGGGAEERPKTVTNSAEHPPGESEQESLRRKPRQTRKQQQLTEQGASTKCASACTNAKPSGGKGNDVSKSHSSHNDDGEEYPEHATPKTRQVRSGSSQDGEQKSAGKSSFLKQSEAESAKSKLLAKRKTTSIEEPPLFVPDNLPPAVKKDGPKDHNAKSGNAKAGRMRSQKFEEESSTDLTETMSSALSDESDSENDPNKLWCICRQPYNNRFMICCDRCEDWFHGDCVGITVSRGRQMERNGEDYICPNCSSKEDESKQAGGADQDVQLGAKAESSTTLSEADAGAMPGKGTPAQAALHGMSDGPMPTNIQQGNIKGKIEKAKIVSDITKKKRILNRCAGTGCTKMAAPGSVYCSNDCILRHAAHTMQTLQKGQAKPAPLPSITRDSSLSVQPSGTRLDANPALRRNSSDKPVVVFERSNRVVLIKANVIHVPKPGSLVKQPQPATNAQLGSKANIPSSTFYNTVNKQKTDSTINNKKDTVTKDKKPELKRKSETPTPAPNDKLIRSNVRRSLGDIFAKRMKDSKSLKISEDEALKVADEIEKELYAQFQDTDSKYKNKYRSLMFNLKDARNHGLFRRVLKREIPPHKLVRMSPEELASKELAEWRERENKHTLEMIEKEQREIERRPITKITHKGEIEIEESTLQTAVEESTDSESILTEETETKVHVDTTEQHKLHLFDLNCKICTGKVAPPVEEPSAKKVKVATSVILATKKAAAEFESAAVTAPGPSKADAGTAKSAVSVSASSSVNANLEEQQTKSPVSVLAVRSAEQSAGDCRAYSFLDDIWKGFVNMQNVAKFATKVFAVSGSCDHMAEDLPDTIEVGGRIAPKVVWDYLEKVKATVTKEICLLRFYPATEEEKVGYVSLFSYFSSRNRFGVVANNCQYVKDMYLIPLGAYDDVPENLLPLDGPGLEQTRPNMLLGLVVRQRSKRRLPGEHPFDAPILYDKEHTILNSPDDKQRQVSSFENEYHHSIPEIDSIGRSTKYSEEPSNSSFVEDGISPLISMYSATTTGFYGTSDYTTNSLPLPPSPPPYVPENNVDPIVQNFATLDETVDEEEDHNTDDDEAYDPEDETLFTDNTRRFGQSSGMLSVRDKPPDMSMDTFLDTIVPPANVSLSEQQKILDNLKRQIAEEKRKLEEQEASLRQMPPLPLLPNAAENVESLSIQVNKSRDPRQSGLGKQLNKAEPSAVASHGSSDAVSNQRHEPANEGATEVKGKVVAPSPQSTFLLASRHDADPKRESRDSKQPSNLSQSEKRSGGDKPSEPSGSGNSHRNSSKEREHRSRRDSSESRSQQGGHRRSSVSSSDRGVEDRDRHEQKNARAKGGHTEQRWDRDRERQRGWSDERDRRRGWDGSSGSDKDWGRERDRDRDRDWERNSSERSRSNRERSWNRGRDHDSRDAGRSRDRDRSRH</sequence>
<dbReference type="InterPro" id="IPR019787">
    <property type="entry name" value="Znf_PHD-finger"/>
</dbReference>
<feature type="region of interest" description="Disordered" evidence="6">
    <location>
        <begin position="22"/>
        <end position="54"/>
    </location>
</feature>
<feature type="region of interest" description="Disordered" evidence="6">
    <location>
        <begin position="1400"/>
        <end position="1642"/>
    </location>
</feature>
<feature type="domain" description="PHD-type" evidence="7">
    <location>
        <begin position="430"/>
        <end position="484"/>
    </location>
</feature>
<evidence type="ECO:0000313" key="10">
    <source>
        <dbReference type="RefSeq" id="XP_032810703.1"/>
    </source>
</evidence>
<feature type="compositionally biased region" description="Polar residues" evidence="6">
    <location>
        <begin position="273"/>
        <end position="288"/>
    </location>
</feature>
<dbReference type="SUPFAM" id="SSF57903">
    <property type="entry name" value="FYVE/PHD zinc finger"/>
    <property type="match status" value="1"/>
</dbReference>
<evidence type="ECO:0000259" key="7">
    <source>
        <dbReference type="PROSITE" id="PS50016"/>
    </source>
</evidence>
<feature type="region of interest" description="Disordered" evidence="6">
    <location>
        <begin position="601"/>
        <end position="636"/>
    </location>
</feature>
<dbReference type="PANTHER" id="PTHR11477">
    <property type="entry name" value="TRANSCRIPTION FACTOR S-II ZINC FINGER DOMAIN-CONTAINING PROTEIN"/>
    <property type="match status" value="1"/>
</dbReference>
<dbReference type="PROSITE" id="PS51321">
    <property type="entry name" value="TFIIS_CENTRAL"/>
    <property type="match status" value="1"/>
</dbReference>
<gene>
    <name evidence="10" type="primary">LOC116942646</name>
</gene>
<dbReference type="InterPro" id="IPR019786">
    <property type="entry name" value="Zinc_finger_PHD-type_CS"/>
</dbReference>
<feature type="compositionally biased region" description="Polar residues" evidence="6">
    <location>
        <begin position="674"/>
        <end position="705"/>
    </location>
</feature>
<feature type="compositionally biased region" description="Basic and acidic residues" evidence="6">
    <location>
        <begin position="1433"/>
        <end position="1447"/>
    </location>
</feature>
<dbReference type="RefSeq" id="XP_032810703.1">
    <property type="nucleotide sequence ID" value="XM_032954812.1"/>
</dbReference>
<evidence type="ECO:0000256" key="5">
    <source>
        <dbReference type="SAM" id="Coils"/>
    </source>
</evidence>
<evidence type="ECO:0000256" key="6">
    <source>
        <dbReference type="SAM" id="MobiDB-lite"/>
    </source>
</evidence>
<protein>
    <submittedName>
        <fullName evidence="10">PHD finger protein 3-like isoform X1</fullName>
    </submittedName>
</protein>
<evidence type="ECO:0000256" key="4">
    <source>
        <dbReference type="PROSITE-ProRule" id="PRU00146"/>
    </source>
</evidence>
<organism evidence="9 10">
    <name type="scientific">Petromyzon marinus</name>
    <name type="common">Sea lamprey</name>
    <dbReference type="NCBI Taxonomy" id="7757"/>
    <lineage>
        <taxon>Eukaryota</taxon>
        <taxon>Metazoa</taxon>
        <taxon>Chordata</taxon>
        <taxon>Craniata</taxon>
        <taxon>Vertebrata</taxon>
        <taxon>Cyclostomata</taxon>
        <taxon>Hyperoartia</taxon>
        <taxon>Petromyzontiformes</taxon>
        <taxon>Petromyzontidae</taxon>
        <taxon>Petromyzon</taxon>
    </lineage>
</organism>
<keyword evidence="3" id="KW-0862">Zinc</keyword>
<dbReference type="InterPro" id="IPR011011">
    <property type="entry name" value="Znf_FYVE_PHD"/>
</dbReference>
<dbReference type="GO" id="GO:0006351">
    <property type="term" value="P:DNA-templated transcription"/>
    <property type="evidence" value="ECO:0007669"/>
    <property type="project" value="InterPro"/>
</dbReference>
<evidence type="ECO:0000259" key="8">
    <source>
        <dbReference type="PROSITE" id="PS51321"/>
    </source>
</evidence>
<dbReference type="KEGG" id="pmrn:116942646"/>
<feature type="compositionally biased region" description="Polar residues" evidence="6">
    <location>
        <begin position="30"/>
        <end position="54"/>
    </location>
</feature>
<feature type="region of interest" description="Disordered" evidence="6">
    <location>
        <begin position="487"/>
        <end position="528"/>
    </location>
</feature>
<dbReference type="Pfam" id="PF07744">
    <property type="entry name" value="SPOC"/>
    <property type="match status" value="1"/>
</dbReference>
<evidence type="ECO:0000256" key="1">
    <source>
        <dbReference type="ARBA" id="ARBA00022723"/>
    </source>
</evidence>
<keyword evidence="2 4" id="KW-0863">Zinc-finger</keyword>
<dbReference type="Pfam" id="PF07500">
    <property type="entry name" value="TFIIS_M"/>
    <property type="match status" value="1"/>
</dbReference>
<dbReference type="SUPFAM" id="SSF46942">
    <property type="entry name" value="Elongation factor TFIIS domain 2"/>
    <property type="match status" value="1"/>
</dbReference>
<feature type="coiled-coil region" evidence="5">
    <location>
        <begin position="1347"/>
        <end position="1378"/>
    </location>
</feature>
<feature type="compositionally biased region" description="Basic and acidic residues" evidence="6">
    <location>
        <begin position="1462"/>
        <end position="1476"/>
    </location>
</feature>
<dbReference type="PANTHER" id="PTHR11477:SF51">
    <property type="entry name" value="PROTEIN PARTNER OF SNF, ISOFORM B"/>
    <property type="match status" value="1"/>
</dbReference>
<feature type="region of interest" description="Disordered" evidence="6">
    <location>
        <begin position="666"/>
        <end position="735"/>
    </location>
</feature>
<dbReference type="SMART" id="SM00249">
    <property type="entry name" value="PHD"/>
    <property type="match status" value="1"/>
</dbReference>
<keyword evidence="9" id="KW-1185">Reference proteome</keyword>
<dbReference type="InterPro" id="IPR001965">
    <property type="entry name" value="Znf_PHD"/>
</dbReference>
<dbReference type="InterPro" id="IPR013083">
    <property type="entry name" value="Znf_RING/FYVE/PHD"/>
</dbReference>
<accession>A0AAJ7T3N0</accession>
<reference evidence="10" key="1">
    <citation type="submission" date="2025-08" db="UniProtKB">
        <authorList>
            <consortium name="RefSeq"/>
        </authorList>
    </citation>
    <scope>IDENTIFICATION</scope>
    <source>
        <tissue evidence="10">Sperm</tissue>
    </source>
</reference>
<evidence type="ECO:0000313" key="9">
    <source>
        <dbReference type="Proteomes" id="UP001318040"/>
    </source>
</evidence>
<dbReference type="GO" id="GO:0008270">
    <property type="term" value="F:zinc ion binding"/>
    <property type="evidence" value="ECO:0007669"/>
    <property type="project" value="UniProtKB-KW"/>
</dbReference>
<dbReference type="Gene3D" id="1.10.472.30">
    <property type="entry name" value="Transcription elongation factor S-II, central domain"/>
    <property type="match status" value="1"/>
</dbReference>
<dbReference type="Proteomes" id="UP001318040">
    <property type="component" value="Chromosome 15"/>
</dbReference>
<feature type="compositionally biased region" description="Basic and acidic residues" evidence="6">
    <location>
        <begin position="377"/>
        <end position="387"/>
    </location>
</feature>
<name>A0AAJ7T3N0_PETMA</name>
<dbReference type="CDD" id="cd15639">
    <property type="entry name" value="PHD_DIDO1_like"/>
    <property type="match status" value="1"/>
</dbReference>
<dbReference type="InterPro" id="IPR036575">
    <property type="entry name" value="TFIIS_cen_dom_sf"/>
</dbReference>
<dbReference type="PROSITE" id="PS01359">
    <property type="entry name" value="ZF_PHD_1"/>
    <property type="match status" value="1"/>
</dbReference>
<dbReference type="Pfam" id="PF00628">
    <property type="entry name" value="PHD"/>
    <property type="match status" value="1"/>
</dbReference>
<dbReference type="GO" id="GO:0005634">
    <property type="term" value="C:nucleus"/>
    <property type="evidence" value="ECO:0007669"/>
    <property type="project" value="TreeGrafter"/>
</dbReference>
<feature type="compositionally biased region" description="Low complexity" evidence="6">
    <location>
        <begin position="1521"/>
        <end position="1537"/>
    </location>
</feature>
<proteinExistence type="predicted"/>
<feature type="compositionally biased region" description="Polar residues" evidence="6">
    <location>
        <begin position="408"/>
        <end position="419"/>
    </location>
</feature>
<feature type="domain" description="TFIIS central" evidence="8">
    <location>
        <begin position="736"/>
        <end position="856"/>
    </location>
</feature>
<feature type="compositionally biased region" description="Basic and acidic residues" evidence="6">
    <location>
        <begin position="1484"/>
        <end position="1494"/>
    </location>
</feature>